<evidence type="ECO:0000313" key="10">
    <source>
        <dbReference type="Proteomes" id="UP001528040"/>
    </source>
</evidence>
<dbReference type="Gene3D" id="1.20.1600.10">
    <property type="entry name" value="Outer membrane efflux proteins (OEP)"/>
    <property type="match status" value="1"/>
</dbReference>
<organism evidence="9 10">
    <name type="scientific">Aliiroseovarius salicola</name>
    <dbReference type="NCBI Taxonomy" id="3009082"/>
    <lineage>
        <taxon>Bacteria</taxon>
        <taxon>Pseudomonadati</taxon>
        <taxon>Pseudomonadota</taxon>
        <taxon>Alphaproteobacteria</taxon>
        <taxon>Rhodobacterales</taxon>
        <taxon>Paracoccaceae</taxon>
        <taxon>Aliiroseovarius</taxon>
    </lineage>
</organism>
<proteinExistence type="inferred from homology"/>
<dbReference type="EMBL" id="JAQIIO010000004">
    <property type="protein sequence ID" value="MDA5094143.1"/>
    <property type="molecule type" value="Genomic_DNA"/>
</dbReference>
<evidence type="ECO:0000256" key="4">
    <source>
        <dbReference type="ARBA" id="ARBA00022452"/>
    </source>
</evidence>
<evidence type="ECO:0000256" key="1">
    <source>
        <dbReference type="ARBA" id="ARBA00004442"/>
    </source>
</evidence>
<dbReference type="SUPFAM" id="SSF56954">
    <property type="entry name" value="Outer membrane efflux proteins (OEP)"/>
    <property type="match status" value="1"/>
</dbReference>
<keyword evidence="10" id="KW-1185">Reference proteome</keyword>
<dbReference type="Pfam" id="PF02321">
    <property type="entry name" value="OEP"/>
    <property type="match status" value="2"/>
</dbReference>
<keyword evidence="4" id="KW-1134">Transmembrane beta strand</keyword>
<comment type="similarity">
    <text evidence="2">Belongs to the outer membrane factor (OMF) (TC 1.B.17) family.</text>
</comment>
<protein>
    <submittedName>
        <fullName evidence="9">TolC family outer membrane protein</fullName>
    </submittedName>
</protein>
<feature type="chain" id="PRO_5046980255" evidence="8">
    <location>
        <begin position="25"/>
        <end position="463"/>
    </location>
</feature>
<dbReference type="PANTHER" id="PTHR30026:SF22">
    <property type="entry name" value="OUTER MEMBRANE EFFLUX PROTEIN"/>
    <property type="match status" value="1"/>
</dbReference>
<evidence type="ECO:0000256" key="5">
    <source>
        <dbReference type="ARBA" id="ARBA00022692"/>
    </source>
</evidence>
<dbReference type="InterPro" id="IPR010130">
    <property type="entry name" value="T1SS_OMP_TolC"/>
</dbReference>
<dbReference type="PANTHER" id="PTHR30026">
    <property type="entry name" value="OUTER MEMBRANE PROTEIN TOLC"/>
    <property type="match status" value="1"/>
</dbReference>
<dbReference type="InterPro" id="IPR051906">
    <property type="entry name" value="TolC-like"/>
</dbReference>
<dbReference type="NCBIfam" id="TIGR01844">
    <property type="entry name" value="type_I_sec_TolC"/>
    <property type="match status" value="1"/>
</dbReference>
<evidence type="ECO:0000256" key="7">
    <source>
        <dbReference type="ARBA" id="ARBA00023237"/>
    </source>
</evidence>
<dbReference type="Proteomes" id="UP001528040">
    <property type="component" value="Unassembled WGS sequence"/>
</dbReference>
<evidence type="ECO:0000256" key="3">
    <source>
        <dbReference type="ARBA" id="ARBA00022448"/>
    </source>
</evidence>
<evidence type="ECO:0000313" key="9">
    <source>
        <dbReference type="EMBL" id="MDA5094143.1"/>
    </source>
</evidence>
<evidence type="ECO:0000256" key="2">
    <source>
        <dbReference type="ARBA" id="ARBA00007613"/>
    </source>
</evidence>
<comment type="caution">
    <text evidence="9">The sequence shown here is derived from an EMBL/GenBank/DDBJ whole genome shotgun (WGS) entry which is preliminary data.</text>
</comment>
<evidence type="ECO:0000256" key="8">
    <source>
        <dbReference type="SAM" id="SignalP"/>
    </source>
</evidence>
<keyword evidence="7" id="KW-0998">Cell outer membrane</keyword>
<comment type="subcellular location">
    <subcellularLocation>
        <location evidence="1">Cell outer membrane</location>
    </subcellularLocation>
</comment>
<dbReference type="InterPro" id="IPR003423">
    <property type="entry name" value="OMP_efflux"/>
</dbReference>
<dbReference type="RefSeq" id="WP_271053856.1">
    <property type="nucleotide sequence ID" value="NZ_JAQIIO010000004.1"/>
</dbReference>
<gene>
    <name evidence="9" type="ORF">O2N63_08580</name>
</gene>
<keyword evidence="8" id="KW-0732">Signal</keyword>
<feature type="signal peptide" evidence="8">
    <location>
        <begin position="1"/>
        <end position="24"/>
    </location>
</feature>
<accession>A0ABT4W332</accession>
<keyword evidence="6" id="KW-0472">Membrane</keyword>
<evidence type="ECO:0000256" key="6">
    <source>
        <dbReference type="ARBA" id="ARBA00023136"/>
    </source>
</evidence>
<sequence>MNFKRNFAGIVSATLMAMSSPAGAESLGDALASAYKHSGLLKQNQAVLRAADEDVAIALSGLRPTIDYSLSHSWRDVDGAGPAVDTRVNSASLTASMLLYNFGRTQLGIQASKEVVMATRDTLVGIEQTILLRAVRAFLDVRSTNENAALQANSVRVLAQELRAAQDRFEVGEVTQTDVAIARARLASARANQVTAQGELEIAREEYRAAVGHLPKSFPNTPGLPKTANSLAAAKSVARDRHPDIQAAQHRVNAADLGVEVAKKAMLPSLVGSAQTSFTDTIGDSTGGSFNNQIGVTLRGEFYAGGRRSAEYRKSIAQAEQARAALDLARITVDQNVADAWSKMSIAAARLEASERQIRASRVALRGAREEATLGSRTTLDVLNAEQELLNAEASRITSQSDRFLAAYSLLAAMGLLTAEHLKLGVASYDVDAYYNAVRNAPVRQVSPQGEKLDAIISILGKN</sequence>
<keyword evidence="3" id="KW-0813">Transport</keyword>
<name>A0ABT4W332_9RHOB</name>
<keyword evidence="5" id="KW-0812">Transmembrane</keyword>
<reference evidence="9 10" key="1">
    <citation type="submission" date="2023-01" db="EMBL/GenBank/DDBJ databases">
        <authorList>
            <person name="Yoon J.-W."/>
        </authorList>
    </citation>
    <scope>NUCLEOTIDE SEQUENCE [LARGE SCALE GENOMIC DNA]</scope>
    <source>
        <strain evidence="9 10">KMU-50</strain>
    </source>
</reference>